<evidence type="ECO:0000313" key="2">
    <source>
        <dbReference type="EMBL" id="QAZ65743.1"/>
    </source>
</evidence>
<dbReference type="RefSeq" id="WP_129348372.1">
    <property type="nucleotide sequence ID" value="NZ_CP026538.1"/>
</dbReference>
<dbReference type="EMBL" id="CP026538">
    <property type="protein sequence ID" value="QAZ65743.1"/>
    <property type="molecule type" value="Genomic_DNA"/>
</dbReference>
<sequence length="361" mass="40261">MKRFLSLAGRTVKWLIVAVLAVEVLSFAVITTSNWIIYGNLREGPKAVYDPYTLFLMENGVWPTANCEVVPNHPELSRTIWFFGGSTMRASSAPYERSIPSLVAKALNERDKPCVFNCMNFGVNSFNSLLEIKYLQKQFLEYIIRPNLVVFYDGANDANYFAVQKDPYAHEGKERAQGVIESYYKSGVGILKPLNAAYFASFTRELLQKFLYTATPLDPNSPELATFVAQAVARYDFAERLSACYGAKFLLFLQPLYWVETAPPADATVAAKEQELILGRKTFPHVRGNFNTVYAALEKALAGKPYFVNLRDSLNGRAAPAYTADGVHNTDTGREGIVAAMLPHIRDRLPCNLAPEPGGRQ</sequence>
<dbReference type="Gene3D" id="3.40.50.1110">
    <property type="entry name" value="SGNH hydrolase"/>
    <property type="match status" value="1"/>
</dbReference>
<evidence type="ECO:0000313" key="3">
    <source>
        <dbReference type="Proteomes" id="UP000293296"/>
    </source>
</evidence>
<dbReference type="GO" id="GO:0016788">
    <property type="term" value="F:hydrolase activity, acting on ester bonds"/>
    <property type="evidence" value="ECO:0007669"/>
    <property type="project" value="UniProtKB-ARBA"/>
</dbReference>
<proteinExistence type="predicted"/>
<gene>
    <name evidence="2" type="ORF">C3Y92_00185</name>
</gene>
<protein>
    <recommendedName>
        <fullName evidence="4">SGNH/GDSL hydrolase family protein</fullName>
    </recommendedName>
</protein>
<dbReference type="OrthoDB" id="5443937at2"/>
<dbReference type="AlphaFoldDB" id="A0A4P6HF74"/>
<reference evidence="2 3" key="1">
    <citation type="submission" date="2018-02" db="EMBL/GenBank/DDBJ databases">
        <title>Genome sequence of Desulfovibrio carbinolicus DSM 3852.</title>
        <authorList>
            <person name="Wilbanks E."/>
            <person name="Skennerton C.T."/>
            <person name="Orphan V.J."/>
        </authorList>
    </citation>
    <scope>NUCLEOTIDE SEQUENCE [LARGE SCALE GENOMIC DNA]</scope>
    <source>
        <strain evidence="2 3">DSM 3852</strain>
    </source>
</reference>
<evidence type="ECO:0008006" key="4">
    <source>
        <dbReference type="Google" id="ProtNLM"/>
    </source>
</evidence>
<organism evidence="2 3">
    <name type="scientific">Solidesulfovibrio carbinolicus</name>
    <dbReference type="NCBI Taxonomy" id="296842"/>
    <lineage>
        <taxon>Bacteria</taxon>
        <taxon>Pseudomonadati</taxon>
        <taxon>Thermodesulfobacteriota</taxon>
        <taxon>Desulfovibrionia</taxon>
        <taxon>Desulfovibrionales</taxon>
        <taxon>Desulfovibrionaceae</taxon>
        <taxon>Solidesulfovibrio</taxon>
    </lineage>
</organism>
<evidence type="ECO:0000256" key="1">
    <source>
        <dbReference type="SAM" id="Phobius"/>
    </source>
</evidence>
<feature type="transmembrane region" description="Helical" evidence="1">
    <location>
        <begin position="12"/>
        <end position="38"/>
    </location>
</feature>
<dbReference type="SUPFAM" id="SSF52266">
    <property type="entry name" value="SGNH hydrolase"/>
    <property type="match status" value="1"/>
</dbReference>
<name>A0A4P6HF74_9BACT</name>
<keyword evidence="1" id="KW-0812">Transmembrane</keyword>
<keyword evidence="1" id="KW-0472">Membrane</keyword>
<dbReference type="KEGG" id="dcb:C3Y92_00185"/>
<keyword evidence="3" id="KW-1185">Reference proteome</keyword>
<dbReference type="InterPro" id="IPR036514">
    <property type="entry name" value="SGNH_hydro_sf"/>
</dbReference>
<accession>A0A4P6HF74</accession>
<keyword evidence="1" id="KW-1133">Transmembrane helix</keyword>
<dbReference type="Proteomes" id="UP000293296">
    <property type="component" value="Chromosome"/>
</dbReference>